<dbReference type="OrthoDB" id="48988at2759"/>
<evidence type="ECO:0000259" key="1">
    <source>
        <dbReference type="Pfam" id="PF07005"/>
    </source>
</evidence>
<evidence type="ECO:0000313" key="3">
    <source>
        <dbReference type="Proteomes" id="UP000001058"/>
    </source>
</evidence>
<dbReference type="Proteomes" id="UP000001058">
    <property type="component" value="Unassembled WGS sequence"/>
</dbReference>
<dbReference type="AlphaFoldDB" id="D8UMV7"/>
<gene>
    <name evidence="2" type="ORF">VOLCADRAFT_101507</name>
</gene>
<proteinExistence type="predicted"/>
<dbReference type="eggNOG" id="KOG0409">
    <property type="taxonomic scope" value="Eukaryota"/>
</dbReference>
<dbReference type="Pfam" id="PF07005">
    <property type="entry name" value="SBD_N"/>
    <property type="match status" value="1"/>
</dbReference>
<dbReference type="InterPro" id="IPR037051">
    <property type="entry name" value="4-carb_acid_sugar_kinase_N_sf"/>
</dbReference>
<dbReference type="InterPro" id="IPR010737">
    <property type="entry name" value="4-carb_acid_sugar_kinase_N"/>
</dbReference>
<organism evidence="3">
    <name type="scientific">Volvox carteri f. nagariensis</name>
    <dbReference type="NCBI Taxonomy" id="3068"/>
    <lineage>
        <taxon>Eukaryota</taxon>
        <taxon>Viridiplantae</taxon>
        <taxon>Chlorophyta</taxon>
        <taxon>core chlorophytes</taxon>
        <taxon>Chlorophyceae</taxon>
        <taxon>CS clade</taxon>
        <taxon>Chlamydomonadales</taxon>
        <taxon>Volvocaceae</taxon>
        <taxon>Volvox</taxon>
    </lineage>
</organism>
<dbReference type="KEGG" id="vcn:VOLCADRAFT_101507"/>
<feature type="domain" description="Four-carbon acid sugar kinase N-terminal" evidence="1">
    <location>
        <begin position="41"/>
        <end position="221"/>
    </location>
</feature>
<keyword evidence="3" id="KW-1185">Reference proteome</keyword>
<dbReference type="Gene3D" id="3.40.50.10840">
    <property type="entry name" value="Putative sugar-binding, N-terminal domain"/>
    <property type="match status" value="1"/>
</dbReference>
<name>D8UMV7_VOLCA</name>
<reference evidence="2 3" key="1">
    <citation type="journal article" date="2010" name="Science">
        <title>Genomic analysis of organismal complexity in the multicellular green alga Volvox carteri.</title>
        <authorList>
            <person name="Prochnik S.E."/>
            <person name="Umen J."/>
            <person name="Nedelcu A.M."/>
            <person name="Hallmann A."/>
            <person name="Miller S.M."/>
            <person name="Nishii I."/>
            <person name="Ferris P."/>
            <person name="Kuo A."/>
            <person name="Mitros T."/>
            <person name="Fritz-Laylin L.K."/>
            <person name="Hellsten U."/>
            <person name="Chapman J."/>
            <person name="Simakov O."/>
            <person name="Rensing S.A."/>
            <person name="Terry A."/>
            <person name="Pangilinan J."/>
            <person name="Kapitonov V."/>
            <person name="Jurka J."/>
            <person name="Salamov A."/>
            <person name="Shapiro H."/>
            <person name="Schmutz J."/>
            <person name="Grimwood J."/>
            <person name="Lindquist E."/>
            <person name="Lucas S."/>
            <person name="Grigoriev I.V."/>
            <person name="Schmitt R."/>
            <person name="Kirk D."/>
            <person name="Rokhsar D.S."/>
        </authorList>
    </citation>
    <scope>NUCLEOTIDE SEQUENCE [LARGE SCALE GENOMIC DNA]</scope>
    <source>
        <strain evidence="3">f. Nagariensis / Eve</strain>
    </source>
</reference>
<dbReference type="EMBL" id="GL379454">
    <property type="protein sequence ID" value="EFJ38942.1"/>
    <property type="molecule type" value="Genomic_DNA"/>
</dbReference>
<dbReference type="InParanoid" id="D8UMV7"/>
<protein>
    <recommendedName>
        <fullName evidence="1">Four-carbon acid sugar kinase N-terminal domain-containing protein</fullName>
    </recommendedName>
</protein>
<dbReference type="SUPFAM" id="SSF142764">
    <property type="entry name" value="YgbK-like"/>
    <property type="match status" value="1"/>
</dbReference>
<sequence>MECIVTLEADVLAAFPAEVQIPAQLVADAVTASAADAPKILVVLDDDPTGTQSVADLAVLTRWDVEDFTWAFTHIRANQTKPAVYVLTNTRSLDPAEAAARNEEIVRNALAAAAAGDVKLGFVSRSDSTLRGHYPLEPDVIAATVAAETGEPTDGVVIVPAFPDAGRVTIGGIHYMRGTAGSLTPVAETEFAKDASFGFANSEMAKYVEEKSQGRFPASDVIVLDLNIIRAGA</sequence>
<dbReference type="STRING" id="3068.D8UMV7"/>
<accession>D8UMV7</accession>
<evidence type="ECO:0000313" key="2">
    <source>
        <dbReference type="EMBL" id="EFJ38942.1"/>
    </source>
</evidence>
<feature type="non-terminal residue" evidence="2">
    <location>
        <position position="233"/>
    </location>
</feature>